<gene>
    <name evidence="2" type="ORF">FR698_02870</name>
</gene>
<evidence type="ECO:0000313" key="3">
    <source>
        <dbReference type="Proteomes" id="UP000321201"/>
    </source>
</evidence>
<dbReference type="CDD" id="cd00885">
    <property type="entry name" value="cinA"/>
    <property type="match status" value="1"/>
</dbReference>
<dbReference type="Proteomes" id="UP000321201">
    <property type="component" value="Unassembled WGS sequence"/>
</dbReference>
<dbReference type="Gene3D" id="3.40.980.10">
    <property type="entry name" value="MoaB/Mog-like domain"/>
    <property type="match status" value="1"/>
</dbReference>
<dbReference type="OrthoDB" id="5297120at2"/>
<dbReference type="FunCoup" id="A0A5C7EVU0">
    <property type="interactions" value="120"/>
</dbReference>
<reference evidence="2 3" key="1">
    <citation type="submission" date="2019-08" db="EMBL/GenBank/DDBJ databases">
        <title>Pelomicrobium methylotrophicum gen. nov., sp. nov. a moderately thermophilic, facultatively anaerobic, lithoautotrophic and methylotrophic bacterium isolated from a terrestrial mud volcano.</title>
        <authorList>
            <person name="Slobodkina G.B."/>
            <person name="Merkel A.Y."/>
            <person name="Slobodkin A.I."/>
        </authorList>
    </citation>
    <scope>NUCLEOTIDE SEQUENCE [LARGE SCALE GENOMIC DNA]</scope>
    <source>
        <strain evidence="2 3">SM250</strain>
    </source>
</reference>
<dbReference type="InterPro" id="IPR050101">
    <property type="entry name" value="CinA"/>
</dbReference>
<dbReference type="PANTHER" id="PTHR13939:SF0">
    <property type="entry name" value="NMN AMIDOHYDROLASE-LIKE PROTEIN YFAY"/>
    <property type="match status" value="1"/>
</dbReference>
<organism evidence="2 3">
    <name type="scientific">Pelomicrobium methylotrophicum</name>
    <dbReference type="NCBI Taxonomy" id="2602750"/>
    <lineage>
        <taxon>Bacteria</taxon>
        <taxon>Pseudomonadati</taxon>
        <taxon>Pseudomonadota</taxon>
        <taxon>Hydrogenophilia</taxon>
        <taxon>Hydrogenophilia incertae sedis</taxon>
        <taxon>Pelomicrobium</taxon>
    </lineage>
</organism>
<dbReference type="EMBL" id="VPFL01000003">
    <property type="protein sequence ID" value="TXF13036.1"/>
    <property type="molecule type" value="Genomic_DNA"/>
</dbReference>
<dbReference type="AlphaFoldDB" id="A0A5C7EVU0"/>
<keyword evidence="3" id="KW-1185">Reference proteome</keyword>
<dbReference type="SMART" id="SM00852">
    <property type="entry name" value="MoCF_biosynth"/>
    <property type="match status" value="1"/>
</dbReference>
<name>A0A5C7EVU0_9PROT</name>
<accession>A0A5C7EVU0</accession>
<dbReference type="Pfam" id="PF00994">
    <property type="entry name" value="MoCF_biosynth"/>
    <property type="match status" value="1"/>
</dbReference>
<feature type="domain" description="MoaB/Mog" evidence="1">
    <location>
        <begin position="17"/>
        <end position="177"/>
    </location>
</feature>
<dbReference type="InParanoid" id="A0A5C7EVU0"/>
<evidence type="ECO:0000259" key="1">
    <source>
        <dbReference type="SMART" id="SM00852"/>
    </source>
</evidence>
<protein>
    <submittedName>
        <fullName evidence="2">Competence/damage-inducible protein A</fullName>
    </submittedName>
</protein>
<dbReference type="SUPFAM" id="SSF53218">
    <property type="entry name" value="Molybdenum cofactor biosynthesis proteins"/>
    <property type="match status" value="1"/>
</dbReference>
<dbReference type="InterPro" id="IPR036425">
    <property type="entry name" value="MoaB/Mog-like_dom_sf"/>
</dbReference>
<comment type="caution">
    <text evidence="2">The sequence shown here is derived from an EMBL/GenBank/DDBJ whole genome shotgun (WGS) entry which is preliminary data.</text>
</comment>
<evidence type="ECO:0000313" key="2">
    <source>
        <dbReference type="EMBL" id="TXF13036.1"/>
    </source>
</evidence>
<dbReference type="PANTHER" id="PTHR13939">
    <property type="entry name" value="NICOTINAMIDE-NUCLEOTIDE AMIDOHYDROLASE PNCC"/>
    <property type="match status" value="1"/>
</dbReference>
<dbReference type="InterPro" id="IPR001453">
    <property type="entry name" value="MoaB/Mog_dom"/>
</dbReference>
<proteinExistence type="predicted"/>
<sequence length="260" mass="28688">MQNESHGTVSDAAHGFGALIIGDEILRGKRRDRHMARLIEVLAARGLALAWCHYVGDDPERLTCTLKASFATNDIVFSFGGIGATPDDVTRQCAAAAAGVPLVRHPEALAILLEKFGDEAYPKRVLMADLPAGAEIVPNPFNRIPGFSLRHHYFLPGFPEMAWPMMEWVLDTKYRHLFHPEPQADGSLLVDDVPESRLIDLMQEVGAKYPRVKVYSLPSFTPEGQRVELGVRGPAEEVAQAIEALRRGVDALGFRWKNAP</sequence>